<accession>A0A518E112</accession>
<dbReference type="AlphaFoldDB" id="A0A518E112"/>
<keyword evidence="2" id="KW-0418">Kinase</keyword>
<name>A0A518E112_9BACT</name>
<dbReference type="KEGG" id="lcre:Pla8534_56360"/>
<dbReference type="EMBL" id="CP036433">
    <property type="protein sequence ID" value="QDU97780.1"/>
    <property type="molecule type" value="Genomic_DNA"/>
</dbReference>
<dbReference type="RefSeq" id="WP_145056534.1">
    <property type="nucleotide sequence ID" value="NZ_CP036433.1"/>
</dbReference>
<sequence length="345" mass="37484">MLSEQAIVRLLESRGLKLRGSLTDEAPSGIIFRGSSGGLSGAQFWRLETEQGPYCLRLWPAEHPTAERLAWIHAVLQRAASAGFTLAPVPLADTAGRTFAAQQGRLCQLEPWMPGEALPVGSPSAELVADACQRLAEFHQAVQPPLQAAPVLEESPGILLRTERLASLQDPAVLAGYRHALSPRIFPAAYLLASRYLELAPQAFGGLLAQLAPARSLRVPLQPCIRDVWRDNLLVEGDRLSGLVDFGAMNLETPAADVARLLGSLALDDAALWQAGLAAYQAVRPLAAGERQLIAAFDRSLVVLGGFSWLDWIYLEQREFAEPARVLARLAELLLRLETNVLTNR</sequence>
<dbReference type="Gene3D" id="3.90.1200.10">
    <property type="match status" value="1"/>
</dbReference>
<keyword evidence="3" id="KW-1185">Reference proteome</keyword>
<dbReference type="InterPro" id="IPR011009">
    <property type="entry name" value="Kinase-like_dom_sf"/>
</dbReference>
<dbReference type="InterPro" id="IPR002575">
    <property type="entry name" value="Aminoglycoside_PTrfase"/>
</dbReference>
<proteinExistence type="predicted"/>
<reference evidence="2 3" key="1">
    <citation type="submission" date="2019-02" db="EMBL/GenBank/DDBJ databases">
        <title>Deep-cultivation of Planctomycetes and their phenomic and genomic characterization uncovers novel biology.</title>
        <authorList>
            <person name="Wiegand S."/>
            <person name="Jogler M."/>
            <person name="Boedeker C."/>
            <person name="Pinto D."/>
            <person name="Vollmers J."/>
            <person name="Rivas-Marin E."/>
            <person name="Kohn T."/>
            <person name="Peeters S.H."/>
            <person name="Heuer A."/>
            <person name="Rast P."/>
            <person name="Oberbeckmann S."/>
            <person name="Bunk B."/>
            <person name="Jeske O."/>
            <person name="Meyerdierks A."/>
            <person name="Storesund J.E."/>
            <person name="Kallscheuer N."/>
            <person name="Luecker S."/>
            <person name="Lage O.M."/>
            <person name="Pohl T."/>
            <person name="Merkel B.J."/>
            <person name="Hornburger P."/>
            <person name="Mueller R.-W."/>
            <person name="Bruemmer F."/>
            <person name="Labrenz M."/>
            <person name="Spormann A.M."/>
            <person name="Op den Camp H."/>
            <person name="Overmann J."/>
            <person name="Amann R."/>
            <person name="Jetten M.S.M."/>
            <person name="Mascher T."/>
            <person name="Medema M.H."/>
            <person name="Devos D.P."/>
            <person name="Kaster A.-K."/>
            <person name="Ovreas L."/>
            <person name="Rohde M."/>
            <person name="Galperin M.Y."/>
            <person name="Jogler C."/>
        </authorList>
    </citation>
    <scope>NUCLEOTIDE SEQUENCE [LARGE SCALE GENOMIC DNA]</scope>
    <source>
        <strain evidence="2 3">Pla85_3_4</strain>
    </source>
</reference>
<keyword evidence="2" id="KW-0808">Transferase</keyword>
<gene>
    <name evidence="2" type="ORF">Pla8534_56360</name>
</gene>
<dbReference type="GO" id="GO:0016301">
    <property type="term" value="F:kinase activity"/>
    <property type="evidence" value="ECO:0007669"/>
    <property type="project" value="UniProtKB-KW"/>
</dbReference>
<organism evidence="2 3">
    <name type="scientific">Lignipirellula cremea</name>
    <dbReference type="NCBI Taxonomy" id="2528010"/>
    <lineage>
        <taxon>Bacteria</taxon>
        <taxon>Pseudomonadati</taxon>
        <taxon>Planctomycetota</taxon>
        <taxon>Planctomycetia</taxon>
        <taxon>Pirellulales</taxon>
        <taxon>Pirellulaceae</taxon>
        <taxon>Lignipirellula</taxon>
    </lineage>
</organism>
<protein>
    <submittedName>
        <fullName evidence="2">Homoserine kinase</fullName>
    </submittedName>
</protein>
<evidence type="ECO:0000259" key="1">
    <source>
        <dbReference type="Pfam" id="PF01636"/>
    </source>
</evidence>
<dbReference type="OrthoDB" id="283096at2"/>
<dbReference type="Proteomes" id="UP000317648">
    <property type="component" value="Chromosome"/>
</dbReference>
<evidence type="ECO:0000313" key="2">
    <source>
        <dbReference type="EMBL" id="QDU97780.1"/>
    </source>
</evidence>
<feature type="domain" description="Aminoglycoside phosphotransferase" evidence="1">
    <location>
        <begin position="36"/>
        <end position="285"/>
    </location>
</feature>
<evidence type="ECO:0000313" key="3">
    <source>
        <dbReference type="Proteomes" id="UP000317648"/>
    </source>
</evidence>
<dbReference type="SUPFAM" id="SSF56112">
    <property type="entry name" value="Protein kinase-like (PK-like)"/>
    <property type="match status" value="1"/>
</dbReference>
<dbReference type="Pfam" id="PF01636">
    <property type="entry name" value="APH"/>
    <property type="match status" value="1"/>
</dbReference>